<dbReference type="AlphaFoldDB" id="A0A1J6HZP6"/>
<dbReference type="InterPro" id="IPR025422">
    <property type="entry name" value="TGA_domain"/>
</dbReference>
<accession>A0A1J6HZP6</accession>
<dbReference type="STRING" id="49451.A0A1J6HZP6"/>
<dbReference type="PANTHER" id="PTHR46354">
    <property type="entry name" value="DOG1 DOMAIN-CONTAINING PROTEIN"/>
    <property type="match status" value="1"/>
</dbReference>
<feature type="domain" description="DOG1" evidence="2">
    <location>
        <begin position="20"/>
        <end position="252"/>
    </location>
</feature>
<dbReference type="Pfam" id="PF14144">
    <property type="entry name" value="DOG1"/>
    <property type="match status" value="1"/>
</dbReference>
<keyword evidence="4" id="KW-1185">Reference proteome</keyword>
<dbReference type="EMBL" id="MJEQ01037191">
    <property type="protein sequence ID" value="OIS98308.1"/>
    <property type="molecule type" value="Genomic_DNA"/>
</dbReference>
<evidence type="ECO:0000259" key="2">
    <source>
        <dbReference type="PROSITE" id="PS51806"/>
    </source>
</evidence>
<keyword evidence="1" id="KW-0175">Coiled coil</keyword>
<name>A0A1J6HZP6_NICAT</name>
<dbReference type="GO" id="GO:0043565">
    <property type="term" value="F:sequence-specific DNA binding"/>
    <property type="evidence" value="ECO:0007669"/>
    <property type="project" value="InterPro"/>
</dbReference>
<evidence type="ECO:0000256" key="1">
    <source>
        <dbReference type="SAM" id="Coils"/>
    </source>
</evidence>
<dbReference type="GO" id="GO:0006351">
    <property type="term" value="P:DNA-templated transcription"/>
    <property type="evidence" value="ECO:0007669"/>
    <property type="project" value="InterPro"/>
</dbReference>
<dbReference type="OMA" id="PYFAPTW"/>
<dbReference type="OrthoDB" id="542841at2759"/>
<dbReference type="Gramene" id="OIS98308">
    <property type="protein sequence ID" value="OIS98308"/>
    <property type="gene ID" value="A4A49_31663"/>
</dbReference>
<organism evidence="3 4">
    <name type="scientific">Nicotiana attenuata</name>
    <name type="common">Coyote tobacco</name>
    <dbReference type="NCBI Taxonomy" id="49451"/>
    <lineage>
        <taxon>Eukaryota</taxon>
        <taxon>Viridiplantae</taxon>
        <taxon>Streptophyta</taxon>
        <taxon>Embryophyta</taxon>
        <taxon>Tracheophyta</taxon>
        <taxon>Spermatophyta</taxon>
        <taxon>Magnoliopsida</taxon>
        <taxon>eudicotyledons</taxon>
        <taxon>Gunneridae</taxon>
        <taxon>Pentapetalae</taxon>
        <taxon>asterids</taxon>
        <taxon>lamiids</taxon>
        <taxon>Solanales</taxon>
        <taxon>Solanaceae</taxon>
        <taxon>Nicotianoideae</taxon>
        <taxon>Nicotianeae</taxon>
        <taxon>Nicotiana</taxon>
    </lineage>
</organism>
<protein>
    <recommendedName>
        <fullName evidence="2">DOG1 domain-containing protein</fullName>
    </recommendedName>
</protein>
<comment type="caution">
    <text evidence="3">The sequence shown here is derived from an EMBL/GenBank/DDBJ whole genome shotgun (WGS) entry which is preliminary data.</text>
</comment>
<gene>
    <name evidence="3" type="ORF">A4A49_31663</name>
</gene>
<sequence>MVDEFLIKSMASSSCSMSDRNNEENLYQSWMENQNQELNELQNAATLARKNEKTDTELNQLLARMVSNFQGYVNCRSRLARVDISPYFAPTWCTPLENSVLWIGGCRPSSFIRLIYALCGMEIESRLTEFLQGTKLGDFSQLSGEQIAMIDKSQRQIIVQERKLCLKMASLQEDIVDQLIATAAKNGENEEEPLNKHGQGMTTLLEEADELRMNTLKEILGILTPIQGVEYLASSKRIRLSLQQWGQKREQEHIN</sequence>
<proteinExistence type="predicted"/>
<dbReference type="PANTHER" id="PTHR46354:SF15">
    <property type="entry name" value="TRANSCRIPTION FACTOR TGA6-LIKE"/>
    <property type="match status" value="1"/>
</dbReference>
<dbReference type="InterPro" id="IPR051886">
    <property type="entry name" value="Seed_Dev/Stress_Resp_Reg"/>
</dbReference>
<evidence type="ECO:0000313" key="3">
    <source>
        <dbReference type="EMBL" id="OIS98308.1"/>
    </source>
</evidence>
<dbReference type="SMR" id="A0A1J6HZP6"/>
<dbReference type="Proteomes" id="UP000187609">
    <property type="component" value="Unassembled WGS sequence"/>
</dbReference>
<evidence type="ECO:0000313" key="4">
    <source>
        <dbReference type="Proteomes" id="UP000187609"/>
    </source>
</evidence>
<dbReference type="PROSITE" id="PS51806">
    <property type="entry name" value="DOG1"/>
    <property type="match status" value="1"/>
</dbReference>
<dbReference type="KEGG" id="nau:109232722"/>
<feature type="coiled-coil region" evidence="1">
    <location>
        <begin position="31"/>
        <end position="64"/>
    </location>
</feature>
<reference evidence="3" key="1">
    <citation type="submission" date="2016-11" db="EMBL/GenBank/DDBJ databases">
        <title>The genome of Nicotiana attenuata.</title>
        <authorList>
            <person name="Xu S."/>
            <person name="Brockmoeller T."/>
            <person name="Gaquerel E."/>
            <person name="Navarro A."/>
            <person name="Kuhl H."/>
            <person name="Gase K."/>
            <person name="Ling Z."/>
            <person name="Zhou W."/>
            <person name="Kreitzer C."/>
            <person name="Stanke M."/>
            <person name="Tang H."/>
            <person name="Lyons E."/>
            <person name="Pandey P."/>
            <person name="Pandey S.P."/>
            <person name="Timmermann B."/>
            <person name="Baldwin I.T."/>
        </authorList>
    </citation>
    <scope>NUCLEOTIDE SEQUENCE [LARGE SCALE GENOMIC DNA]</scope>
    <source>
        <strain evidence="3">UT</strain>
    </source>
</reference>